<reference evidence="1 2" key="1">
    <citation type="submission" date="2022-08" db="EMBL/GenBank/DDBJ databases">
        <title>Reclassification of Massilia species as members of the genera Telluria, Duganella, Pseudoduganella, Mokoshia gen. nov. and Zemynaea gen. nov. using orthogonal and non-orthogonal genome-based approaches.</title>
        <authorList>
            <person name="Bowman J.P."/>
        </authorList>
    </citation>
    <scope>NUCLEOTIDE SEQUENCE [LARGE SCALE GENOMIC DNA]</scope>
    <source>
        <strain evidence="1 2">JCM 31316</strain>
    </source>
</reference>
<protein>
    <submittedName>
        <fullName evidence="1">Tryptophan 7-halogenase</fullName>
    </submittedName>
</protein>
<name>A0ABT2A083_9BURK</name>
<dbReference type="InterPro" id="IPR036188">
    <property type="entry name" value="FAD/NAD-bd_sf"/>
</dbReference>
<dbReference type="InterPro" id="IPR006905">
    <property type="entry name" value="Flavin_halogenase"/>
</dbReference>
<organism evidence="1 2">
    <name type="scientific">Massilia pinisoli</name>
    <dbReference type="NCBI Taxonomy" id="1772194"/>
    <lineage>
        <taxon>Bacteria</taxon>
        <taxon>Pseudomonadati</taxon>
        <taxon>Pseudomonadota</taxon>
        <taxon>Betaproteobacteria</taxon>
        <taxon>Burkholderiales</taxon>
        <taxon>Oxalobacteraceae</taxon>
        <taxon>Telluria group</taxon>
        <taxon>Massilia</taxon>
    </lineage>
</organism>
<dbReference type="Gene3D" id="3.50.50.60">
    <property type="entry name" value="FAD/NAD(P)-binding domain"/>
    <property type="match status" value="1"/>
</dbReference>
<dbReference type="EMBL" id="JANUGW010000031">
    <property type="protein sequence ID" value="MCS0585259.1"/>
    <property type="molecule type" value="Genomic_DNA"/>
</dbReference>
<sequence length="85" mass="9051">MVTTMACFFLATLNRYNYLLRWKIRVRSQPLEQVVIVGGGSAGWLTAALVAAAHQTSAGPALKVTPIESPDVAGGCRRGNLAQHA</sequence>
<comment type="caution">
    <text evidence="1">The sequence shown here is derived from an EMBL/GenBank/DDBJ whole genome shotgun (WGS) entry which is preliminary data.</text>
</comment>
<gene>
    <name evidence="1" type="ORF">NX784_27120</name>
</gene>
<dbReference type="Proteomes" id="UP001204151">
    <property type="component" value="Unassembled WGS sequence"/>
</dbReference>
<dbReference type="Pfam" id="PF04820">
    <property type="entry name" value="Trp_halogenase"/>
    <property type="match status" value="1"/>
</dbReference>
<keyword evidence="2" id="KW-1185">Reference proteome</keyword>
<proteinExistence type="predicted"/>
<evidence type="ECO:0000313" key="2">
    <source>
        <dbReference type="Proteomes" id="UP001204151"/>
    </source>
</evidence>
<dbReference type="SUPFAM" id="SSF51971">
    <property type="entry name" value="Nucleotide-binding domain"/>
    <property type="match status" value="1"/>
</dbReference>
<accession>A0ABT2A083</accession>
<dbReference type="RefSeq" id="WP_258819785.1">
    <property type="nucleotide sequence ID" value="NZ_JANUGW010000031.1"/>
</dbReference>
<evidence type="ECO:0000313" key="1">
    <source>
        <dbReference type="EMBL" id="MCS0585259.1"/>
    </source>
</evidence>